<dbReference type="Proteomes" id="UP000292881">
    <property type="component" value="Unassembled WGS sequence"/>
</dbReference>
<dbReference type="AlphaFoldDB" id="A0A4Q2JI31"/>
<dbReference type="EMBL" id="SDPL01000230">
    <property type="protein sequence ID" value="RXZ46149.1"/>
    <property type="molecule type" value="Genomic_DNA"/>
</dbReference>
<evidence type="ECO:0000256" key="1">
    <source>
        <dbReference type="ARBA" id="ARBA00022676"/>
    </source>
</evidence>
<dbReference type="PANTHER" id="PTHR34106">
    <property type="entry name" value="GLYCOSIDASE"/>
    <property type="match status" value="1"/>
</dbReference>
<dbReference type="PANTHER" id="PTHR34106:SF4">
    <property type="entry name" value="BLL5143 PROTEIN"/>
    <property type="match status" value="1"/>
</dbReference>
<protein>
    <submittedName>
        <fullName evidence="4">Glycosylase</fullName>
    </submittedName>
</protein>
<dbReference type="Pfam" id="PF04041">
    <property type="entry name" value="Glyco_hydro_130"/>
    <property type="match status" value="1"/>
</dbReference>
<reference evidence="4 5" key="1">
    <citation type="submission" date="2019-01" db="EMBL/GenBank/DDBJ databases">
        <authorList>
            <person name="Li J."/>
        </authorList>
    </citation>
    <scope>NUCLEOTIDE SEQUENCE [LARGE SCALE GENOMIC DNA]</scope>
    <source>
        <strain evidence="4 5">CGMCC 4.7180</strain>
    </source>
</reference>
<evidence type="ECO:0000256" key="2">
    <source>
        <dbReference type="ARBA" id="ARBA00022679"/>
    </source>
</evidence>
<dbReference type="OrthoDB" id="9776657at2"/>
<gene>
    <name evidence="4" type="ORF">ESO86_11435</name>
</gene>
<name>A0A4Q2JI31_9MICO</name>
<dbReference type="InterPro" id="IPR023296">
    <property type="entry name" value="Glyco_hydro_beta-prop_sf"/>
</dbReference>
<dbReference type="RefSeq" id="WP_129235103.1">
    <property type="nucleotide sequence ID" value="NZ_JBHXVJ010000004.1"/>
</dbReference>
<comment type="caution">
    <text evidence="4">The sequence shown here is derived from an EMBL/GenBank/DDBJ whole genome shotgun (WGS) entry which is preliminary data.</text>
</comment>
<keyword evidence="2" id="KW-0808">Transferase</keyword>
<sequence length="493" mass="53538">MTPRLADLGAELVLDATRVILRLFLPGEGLTPTRSRAADVVARITALSRAEIRAASDELVAAFGDRHDDLDEQLARHAETVAFRTPTDLRPEPALEVVLGAAFTAEYAVEAAALCNPSAMVHPDQSGLDEHQLRLAIALRCIGEGHVSSVGFASAVIGPGRRWEFEPRASPMATPAIGDGTWTREGLREALESEHRLNELSGAVIRALPDEFRTSELETAIGAVPADLTRRREAHGDLDTIRTMAWSAYSASFAPETRLSQRVLMPVSDEESNGIEDARFVSFTDADGTEEYRATYTAYDGRSIAPRLLVSRDLRSYSMHRLLGPAATNKGMGLFPRTIDGIHWALTRTDGENISIATSADGRSWESAGVVRRPRHLWETVQLGNCGSPIETDRGWLVITHGVGPMRRYSIGAILLDLDDPRRVLADLASPLLRPDGDLQDGYVPNVVYSCGGIVHDGTLWLPYGVGDQRVRAAAIDLDELLDALEPTGGRSA</sequence>
<dbReference type="GO" id="GO:0016757">
    <property type="term" value="F:glycosyltransferase activity"/>
    <property type="evidence" value="ECO:0007669"/>
    <property type="project" value="UniProtKB-KW"/>
</dbReference>
<dbReference type="InterPro" id="IPR007184">
    <property type="entry name" value="Mannoside_phosphorylase"/>
</dbReference>
<evidence type="ECO:0000256" key="3">
    <source>
        <dbReference type="ARBA" id="ARBA00024356"/>
    </source>
</evidence>
<dbReference type="SUPFAM" id="SSF75005">
    <property type="entry name" value="Arabinanase/levansucrase/invertase"/>
    <property type="match status" value="1"/>
</dbReference>
<organism evidence="4 5">
    <name type="scientific">Agromyces binzhouensis</name>
    <dbReference type="NCBI Taxonomy" id="1817495"/>
    <lineage>
        <taxon>Bacteria</taxon>
        <taxon>Bacillati</taxon>
        <taxon>Actinomycetota</taxon>
        <taxon>Actinomycetes</taxon>
        <taxon>Micrococcales</taxon>
        <taxon>Microbacteriaceae</taxon>
        <taxon>Agromyces</taxon>
    </lineage>
</organism>
<evidence type="ECO:0000313" key="4">
    <source>
        <dbReference type="EMBL" id="RXZ46149.1"/>
    </source>
</evidence>
<proteinExistence type="inferred from homology"/>
<dbReference type="CDD" id="cd18613">
    <property type="entry name" value="GH130"/>
    <property type="match status" value="1"/>
</dbReference>
<comment type="similarity">
    <text evidence="3">Belongs to the glycosyl hydrolase 130 family.</text>
</comment>
<dbReference type="Gene3D" id="2.115.10.20">
    <property type="entry name" value="Glycosyl hydrolase domain, family 43"/>
    <property type="match status" value="1"/>
</dbReference>
<accession>A0A4Q2JI31</accession>
<evidence type="ECO:0000313" key="5">
    <source>
        <dbReference type="Proteomes" id="UP000292881"/>
    </source>
</evidence>
<keyword evidence="5" id="KW-1185">Reference proteome</keyword>
<keyword evidence="1" id="KW-0328">Glycosyltransferase</keyword>